<dbReference type="PANTHER" id="PTHR30435">
    <property type="entry name" value="FLAGELLAR PROTEIN"/>
    <property type="match status" value="1"/>
</dbReference>
<dbReference type="Pfam" id="PF00460">
    <property type="entry name" value="Flg_bb_rod"/>
    <property type="match status" value="1"/>
</dbReference>
<feature type="domain" description="Flagellar basal body rod protein N-terminal" evidence="5">
    <location>
        <begin position="9"/>
        <end position="39"/>
    </location>
</feature>
<evidence type="ECO:0000256" key="4">
    <source>
        <dbReference type="RuleBase" id="RU362116"/>
    </source>
</evidence>
<dbReference type="InterPro" id="IPR010930">
    <property type="entry name" value="Flg_bb/hook_C_dom"/>
</dbReference>
<gene>
    <name evidence="8" type="ORF">M2A_1233</name>
</gene>
<dbReference type="NCBIfam" id="TIGR03506">
    <property type="entry name" value="FlgEFG_subfam"/>
    <property type="match status" value="1"/>
</dbReference>
<accession>A0A081B9L6</accession>
<evidence type="ECO:0000313" key="9">
    <source>
        <dbReference type="Proteomes" id="UP000028702"/>
    </source>
</evidence>
<dbReference type="SUPFAM" id="SSF117143">
    <property type="entry name" value="Flagellar hook protein flgE"/>
    <property type="match status" value="1"/>
</dbReference>
<dbReference type="eggNOG" id="COG4786">
    <property type="taxonomic scope" value="Bacteria"/>
</dbReference>
<evidence type="ECO:0000256" key="1">
    <source>
        <dbReference type="ARBA" id="ARBA00004117"/>
    </source>
</evidence>
<keyword evidence="8" id="KW-0282">Flagellum</keyword>
<dbReference type="InterPro" id="IPR012836">
    <property type="entry name" value="FlgF"/>
</dbReference>
<dbReference type="Pfam" id="PF06429">
    <property type="entry name" value="Flg_bbr_C"/>
    <property type="match status" value="1"/>
</dbReference>
<evidence type="ECO:0000313" key="8">
    <source>
        <dbReference type="EMBL" id="GAK44734.1"/>
    </source>
</evidence>
<dbReference type="NCBIfam" id="TIGR02490">
    <property type="entry name" value="flgF"/>
    <property type="match status" value="1"/>
</dbReference>
<dbReference type="InterPro" id="IPR037925">
    <property type="entry name" value="FlgE/F/G-like"/>
</dbReference>
<dbReference type="GO" id="GO:0030694">
    <property type="term" value="C:bacterial-type flagellum basal body, rod"/>
    <property type="evidence" value="ECO:0007669"/>
    <property type="project" value="UniProtKB-UniRule"/>
</dbReference>
<reference evidence="8 9" key="1">
    <citation type="submission" date="2014-07" db="EMBL/GenBank/DDBJ databases">
        <title>Tepidicaulis marinum gen. nov., sp. nov., a novel marine bacterium denitrifying nitrate to nitrous oxide strictly under microaerobic conditions.</title>
        <authorList>
            <person name="Takeuchi M."/>
            <person name="Yamagishi T."/>
            <person name="Kamagata Y."/>
            <person name="Oshima K."/>
            <person name="Hattori M."/>
            <person name="Katayama T."/>
            <person name="Hanada S."/>
            <person name="Tamaki H."/>
            <person name="Marumo K."/>
            <person name="Maeda H."/>
            <person name="Nedachi M."/>
            <person name="Iwasaki W."/>
            <person name="Suwa Y."/>
            <person name="Sakata S."/>
        </authorList>
    </citation>
    <scope>NUCLEOTIDE SEQUENCE [LARGE SCALE GENOMIC DNA]</scope>
    <source>
        <strain evidence="8 9">MA2</strain>
    </source>
</reference>
<organism evidence="8 9">
    <name type="scientific">Tepidicaulis marinus</name>
    <dbReference type="NCBI Taxonomy" id="1333998"/>
    <lineage>
        <taxon>Bacteria</taxon>
        <taxon>Pseudomonadati</taxon>
        <taxon>Pseudomonadota</taxon>
        <taxon>Alphaproteobacteria</taxon>
        <taxon>Hyphomicrobiales</taxon>
        <taxon>Parvibaculaceae</taxon>
        <taxon>Tepidicaulis</taxon>
    </lineage>
</organism>
<dbReference type="Proteomes" id="UP000028702">
    <property type="component" value="Unassembled WGS sequence"/>
</dbReference>
<dbReference type="InterPro" id="IPR001444">
    <property type="entry name" value="Flag_bb_rod_N"/>
</dbReference>
<dbReference type="EMBL" id="BBIO01000005">
    <property type="protein sequence ID" value="GAK44734.1"/>
    <property type="molecule type" value="Genomic_DNA"/>
</dbReference>
<dbReference type="PROSITE" id="PS00588">
    <property type="entry name" value="FLAGELLA_BB_ROD"/>
    <property type="match status" value="1"/>
</dbReference>
<name>A0A081B9L6_9HYPH</name>
<dbReference type="STRING" id="1333998.M2A_1233"/>
<comment type="caution">
    <text evidence="8">The sequence shown here is derived from an EMBL/GenBank/DDBJ whole genome shotgun (WGS) entry which is preliminary data.</text>
</comment>
<dbReference type="Pfam" id="PF22692">
    <property type="entry name" value="LlgE_F_G_D1"/>
    <property type="match status" value="1"/>
</dbReference>
<comment type="subunit">
    <text evidence="4">The basal body constitutes a major portion of the flagellar organelle and consists of five rings (E,L,P,S, and M) mounted on a central rod. The rod consists of about 26 subunits of FlgG in the distal portion, and FlgB, FlgC and FlgF are thought to build up the proximal portion of the rod with about 6 subunits each.</text>
</comment>
<protein>
    <recommendedName>
        <fullName evidence="4">Flagellar basal-body rod protein FlgF</fullName>
    </recommendedName>
</protein>
<feature type="domain" description="Flagellar hook protein FlgE/F/G-like D1" evidence="7">
    <location>
        <begin position="89"/>
        <end position="154"/>
    </location>
</feature>
<evidence type="ECO:0000256" key="3">
    <source>
        <dbReference type="ARBA" id="ARBA00023143"/>
    </source>
</evidence>
<dbReference type="AlphaFoldDB" id="A0A081B9L6"/>
<keyword evidence="8" id="KW-0969">Cilium</keyword>
<feature type="domain" description="Flagellar basal-body/hook protein C-terminal" evidence="6">
    <location>
        <begin position="198"/>
        <end position="241"/>
    </location>
</feature>
<evidence type="ECO:0000259" key="7">
    <source>
        <dbReference type="Pfam" id="PF22692"/>
    </source>
</evidence>
<comment type="similarity">
    <text evidence="2 4">Belongs to the flagella basal body rod proteins family.</text>
</comment>
<comment type="subcellular location">
    <subcellularLocation>
        <location evidence="1 4">Bacterial flagellum basal body</location>
    </subcellularLocation>
</comment>
<evidence type="ECO:0000259" key="6">
    <source>
        <dbReference type="Pfam" id="PF06429"/>
    </source>
</evidence>
<dbReference type="PANTHER" id="PTHR30435:SF19">
    <property type="entry name" value="FLAGELLAR BASAL-BODY ROD PROTEIN FLGG"/>
    <property type="match status" value="1"/>
</dbReference>
<evidence type="ECO:0000256" key="2">
    <source>
        <dbReference type="ARBA" id="ARBA00009677"/>
    </source>
</evidence>
<dbReference type="InterPro" id="IPR019776">
    <property type="entry name" value="Flagellar_basal_body_rod_CS"/>
</dbReference>
<evidence type="ECO:0000259" key="5">
    <source>
        <dbReference type="Pfam" id="PF00460"/>
    </source>
</evidence>
<dbReference type="GO" id="GO:0071978">
    <property type="term" value="P:bacterial-type flagellum-dependent swarming motility"/>
    <property type="evidence" value="ECO:0007669"/>
    <property type="project" value="TreeGrafter"/>
</dbReference>
<keyword evidence="9" id="KW-1185">Reference proteome</keyword>
<proteinExistence type="inferred from homology"/>
<keyword evidence="8" id="KW-0966">Cell projection</keyword>
<dbReference type="InterPro" id="IPR053967">
    <property type="entry name" value="LlgE_F_G-like_D1"/>
</dbReference>
<dbReference type="InterPro" id="IPR020013">
    <property type="entry name" value="Flagellar_FlgE/F/G"/>
</dbReference>
<keyword evidence="3 4" id="KW-0975">Bacterial flagellum</keyword>
<sequence>MGVKMENALLIGLTRQMTLKREMALVANNLANMNTTGFKAEQPLFEEYLMPVARDDSPNKRLSFVLDRGVQRNLADGGLKTTDNPMDFAISGDGFFKVQTPEGIRYTRNGHFQLDGTGRLVTDNGHPLLAEGDAPVFFSTEETEIEVAADGTISTELGERGKITVVAFDNPRDMKKTGNNMFETDQPEIEAEGTRIIQGALESSNVQAIEEMTRMIDVLRSYTSASKLVEQADEMKRRAIQELGGRNN</sequence>